<sequence length="59" mass="6544">MLVVGMLGTFAQMENNQGVNRILKGSEYAAKHNLGYHVSQTRIRSDASPYSAWRNCSNA</sequence>
<keyword evidence="2" id="KW-1185">Reference proteome</keyword>
<organism evidence="1 2">
    <name type="scientific">Choiromyces venosus 120613-1</name>
    <dbReference type="NCBI Taxonomy" id="1336337"/>
    <lineage>
        <taxon>Eukaryota</taxon>
        <taxon>Fungi</taxon>
        <taxon>Dikarya</taxon>
        <taxon>Ascomycota</taxon>
        <taxon>Pezizomycotina</taxon>
        <taxon>Pezizomycetes</taxon>
        <taxon>Pezizales</taxon>
        <taxon>Tuberaceae</taxon>
        <taxon>Choiromyces</taxon>
    </lineage>
</organism>
<evidence type="ECO:0000313" key="2">
    <source>
        <dbReference type="Proteomes" id="UP000276215"/>
    </source>
</evidence>
<accession>A0A3N4JV78</accession>
<gene>
    <name evidence="1" type="ORF">L873DRAFT_1804206</name>
</gene>
<proteinExistence type="predicted"/>
<dbReference type="EMBL" id="ML120376">
    <property type="protein sequence ID" value="RPB00919.1"/>
    <property type="molecule type" value="Genomic_DNA"/>
</dbReference>
<protein>
    <submittedName>
        <fullName evidence="1">Uncharacterized protein</fullName>
    </submittedName>
</protein>
<name>A0A3N4JV78_9PEZI</name>
<reference evidence="1 2" key="1">
    <citation type="journal article" date="2018" name="Nat. Ecol. Evol.">
        <title>Pezizomycetes genomes reveal the molecular basis of ectomycorrhizal truffle lifestyle.</title>
        <authorList>
            <person name="Murat C."/>
            <person name="Payen T."/>
            <person name="Noel B."/>
            <person name="Kuo A."/>
            <person name="Morin E."/>
            <person name="Chen J."/>
            <person name="Kohler A."/>
            <person name="Krizsan K."/>
            <person name="Balestrini R."/>
            <person name="Da Silva C."/>
            <person name="Montanini B."/>
            <person name="Hainaut M."/>
            <person name="Levati E."/>
            <person name="Barry K.W."/>
            <person name="Belfiori B."/>
            <person name="Cichocki N."/>
            <person name="Clum A."/>
            <person name="Dockter R.B."/>
            <person name="Fauchery L."/>
            <person name="Guy J."/>
            <person name="Iotti M."/>
            <person name="Le Tacon F."/>
            <person name="Lindquist E.A."/>
            <person name="Lipzen A."/>
            <person name="Malagnac F."/>
            <person name="Mello A."/>
            <person name="Molinier V."/>
            <person name="Miyauchi S."/>
            <person name="Poulain J."/>
            <person name="Riccioni C."/>
            <person name="Rubini A."/>
            <person name="Sitrit Y."/>
            <person name="Splivallo R."/>
            <person name="Traeger S."/>
            <person name="Wang M."/>
            <person name="Zifcakova L."/>
            <person name="Wipf D."/>
            <person name="Zambonelli A."/>
            <person name="Paolocci F."/>
            <person name="Nowrousian M."/>
            <person name="Ottonello S."/>
            <person name="Baldrian P."/>
            <person name="Spatafora J.W."/>
            <person name="Henrissat B."/>
            <person name="Nagy L.G."/>
            <person name="Aury J.M."/>
            <person name="Wincker P."/>
            <person name="Grigoriev I.V."/>
            <person name="Bonfante P."/>
            <person name="Martin F.M."/>
        </authorList>
    </citation>
    <scope>NUCLEOTIDE SEQUENCE [LARGE SCALE GENOMIC DNA]</scope>
    <source>
        <strain evidence="1 2">120613-1</strain>
    </source>
</reference>
<evidence type="ECO:0000313" key="1">
    <source>
        <dbReference type="EMBL" id="RPB00919.1"/>
    </source>
</evidence>
<dbReference type="Proteomes" id="UP000276215">
    <property type="component" value="Unassembled WGS sequence"/>
</dbReference>
<dbReference type="AlphaFoldDB" id="A0A3N4JV78"/>